<dbReference type="Pfam" id="PF03446">
    <property type="entry name" value="NAD_binding_2"/>
    <property type="match status" value="1"/>
</dbReference>
<accession>A0ABW2KG94</accession>
<protein>
    <submittedName>
        <fullName evidence="6">2-hydroxy-3-oxopropionate reductase</fullName>
        <ecNumber evidence="6">1.1.1.60</ecNumber>
    </submittedName>
</protein>
<comment type="caution">
    <text evidence="6">The sequence shown here is derived from an EMBL/GenBank/DDBJ whole genome shotgun (WGS) entry which is preliminary data.</text>
</comment>
<dbReference type="InterPro" id="IPR002204">
    <property type="entry name" value="3-OH-isobutyrate_DH-rel_CS"/>
</dbReference>
<dbReference type="PIRSF" id="PIRSF000103">
    <property type="entry name" value="HIBADH"/>
    <property type="match status" value="1"/>
</dbReference>
<evidence type="ECO:0000259" key="4">
    <source>
        <dbReference type="Pfam" id="PF03446"/>
    </source>
</evidence>
<evidence type="ECO:0000256" key="1">
    <source>
        <dbReference type="ARBA" id="ARBA00009080"/>
    </source>
</evidence>
<comment type="similarity">
    <text evidence="1">Belongs to the HIBADH-related family.</text>
</comment>
<dbReference type="PANTHER" id="PTHR43060">
    <property type="entry name" value="3-HYDROXYISOBUTYRATE DEHYDROGENASE-LIKE 1, MITOCHONDRIAL-RELATED"/>
    <property type="match status" value="1"/>
</dbReference>
<keyword evidence="3" id="KW-0520">NAD</keyword>
<dbReference type="Pfam" id="PF14833">
    <property type="entry name" value="NAD_binding_11"/>
    <property type="match status" value="1"/>
</dbReference>
<dbReference type="GO" id="GO:0008679">
    <property type="term" value="F:2-hydroxy-3-oxopropionate reductase activity"/>
    <property type="evidence" value="ECO:0007669"/>
    <property type="project" value="UniProtKB-EC"/>
</dbReference>
<reference evidence="7" key="1">
    <citation type="journal article" date="2019" name="Int. J. Syst. Evol. Microbiol.">
        <title>The Global Catalogue of Microorganisms (GCM) 10K type strain sequencing project: providing services to taxonomists for standard genome sequencing and annotation.</title>
        <authorList>
            <consortium name="The Broad Institute Genomics Platform"/>
            <consortium name="The Broad Institute Genome Sequencing Center for Infectious Disease"/>
            <person name="Wu L."/>
            <person name="Ma J."/>
        </authorList>
    </citation>
    <scope>NUCLEOTIDE SEQUENCE [LARGE SCALE GENOMIC DNA]</scope>
    <source>
        <strain evidence="7">CGMCC 4.7382</strain>
    </source>
</reference>
<dbReference type="InterPro" id="IPR029154">
    <property type="entry name" value="HIBADH-like_NADP-bd"/>
</dbReference>
<proteinExistence type="inferred from homology"/>
<dbReference type="InterPro" id="IPR006115">
    <property type="entry name" value="6PGDH_NADP-bd"/>
</dbReference>
<dbReference type="EMBL" id="JBHTBH010000006">
    <property type="protein sequence ID" value="MFC7328996.1"/>
    <property type="molecule type" value="Genomic_DNA"/>
</dbReference>
<keyword evidence="2 6" id="KW-0560">Oxidoreductase</keyword>
<evidence type="ECO:0000256" key="2">
    <source>
        <dbReference type="ARBA" id="ARBA00023002"/>
    </source>
</evidence>
<keyword evidence="7" id="KW-1185">Reference proteome</keyword>
<dbReference type="SUPFAM" id="SSF48179">
    <property type="entry name" value="6-phosphogluconate dehydrogenase C-terminal domain-like"/>
    <property type="match status" value="1"/>
</dbReference>
<dbReference type="Gene3D" id="3.40.50.720">
    <property type="entry name" value="NAD(P)-binding Rossmann-like Domain"/>
    <property type="match status" value="1"/>
</dbReference>
<dbReference type="EC" id="1.1.1.60" evidence="6"/>
<dbReference type="PANTHER" id="PTHR43060:SF15">
    <property type="entry name" value="3-HYDROXYISOBUTYRATE DEHYDROGENASE-LIKE 1, MITOCHONDRIAL-RELATED"/>
    <property type="match status" value="1"/>
</dbReference>
<evidence type="ECO:0000256" key="3">
    <source>
        <dbReference type="ARBA" id="ARBA00023027"/>
    </source>
</evidence>
<evidence type="ECO:0000313" key="7">
    <source>
        <dbReference type="Proteomes" id="UP001596540"/>
    </source>
</evidence>
<organism evidence="6 7">
    <name type="scientific">Marinactinospora rubrisoli</name>
    <dbReference type="NCBI Taxonomy" id="2715399"/>
    <lineage>
        <taxon>Bacteria</taxon>
        <taxon>Bacillati</taxon>
        <taxon>Actinomycetota</taxon>
        <taxon>Actinomycetes</taxon>
        <taxon>Streptosporangiales</taxon>
        <taxon>Nocardiopsidaceae</taxon>
        <taxon>Marinactinospora</taxon>
    </lineage>
</organism>
<dbReference type="InterPro" id="IPR036291">
    <property type="entry name" value="NAD(P)-bd_dom_sf"/>
</dbReference>
<dbReference type="InterPro" id="IPR008927">
    <property type="entry name" value="6-PGluconate_DH-like_C_sf"/>
</dbReference>
<feature type="domain" description="6-phosphogluconate dehydrogenase NADP-binding" evidence="4">
    <location>
        <begin position="17"/>
        <end position="176"/>
    </location>
</feature>
<sequence>MTAATPTPPAEEPRPSRVAFIGLGTMGMPMAVNLVKAGFQVTGYNRSPQKTERFAAQGGAAADSVAAAVRGADAVITIVPDSPDVEAVLLGADGVFAHAAPGTLVIDMSTIRPDTARAVADEGAARGLRVLDAPVSGGEPGAIEGTLSIMVGGAEADVQAARPVLEAMGSTVVRVGPSGAGQTVKAANQLIVAGNIQLVAEALVFLEAHGVDTERACTVLGGGLAGSTVLNRKGPAMRERSFQPSFRAELHHKDLGIVTAAAREAGVALPVATLVAQFMGALKAQGHGDLDHSALLLLVERLSGRAPR</sequence>
<evidence type="ECO:0000259" key="5">
    <source>
        <dbReference type="Pfam" id="PF14833"/>
    </source>
</evidence>
<dbReference type="SUPFAM" id="SSF51735">
    <property type="entry name" value="NAD(P)-binding Rossmann-fold domains"/>
    <property type="match status" value="1"/>
</dbReference>
<dbReference type="NCBIfam" id="TIGR01505">
    <property type="entry name" value="tartro_sem_red"/>
    <property type="match status" value="1"/>
</dbReference>
<name>A0ABW2KG94_9ACTN</name>
<evidence type="ECO:0000313" key="6">
    <source>
        <dbReference type="EMBL" id="MFC7328996.1"/>
    </source>
</evidence>
<dbReference type="Gene3D" id="1.10.1040.10">
    <property type="entry name" value="N-(1-d-carboxylethyl)-l-norvaline Dehydrogenase, domain 2"/>
    <property type="match status" value="1"/>
</dbReference>
<dbReference type="Proteomes" id="UP001596540">
    <property type="component" value="Unassembled WGS sequence"/>
</dbReference>
<gene>
    <name evidence="6" type="ORF">ACFQRF_14715</name>
</gene>
<dbReference type="RefSeq" id="WP_379871644.1">
    <property type="nucleotide sequence ID" value="NZ_JBHTBH010000006.1"/>
</dbReference>
<dbReference type="InterPro" id="IPR013328">
    <property type="entry name" value="6PGD_dom2"/>
</dbReference>
<dbReference type="InterPro" id="IPR015815">
    <property type="entry name" value="HIBADH-related"/>
</dbReference>
<dbReference type="PROSITE" id="PS00895">
    <property type="entry name" value="3_HYDROXYISOBUT_DH"/>
    <property type="match status" value="1"/>
</dbReference>
<dbReference type="InterPro" id="IPR006398">
    <property type="entry name" value="Tartro_sem_red"/>
</dbReference>
<feature type="domain" description="3-hydroxyisobutyrate dehydrogenase-like NAD-binding" evidence="5">
    <location>
        <begin position="179"/>
        <end position="297"/>
    </location>
</feature>